<proteinExistence type="inferred from homology"/>
<dbReference type="InterPro" id="IPR005771">
    <property type="entry name" value="GalU_uridylyltTrfase_bac/arc"/>
</dbReference>
<evidence type="ECO:0000313" key="12">
    <source>
        <dbReference type="Proteomes" id="UP000778970"/>
    </source>
</evidence>
<dbReference type="CDD" id="cd02541">
    <property type="entry name" value="UGPase_prokaryotic"/>
    <property type="match status" value="1"/>
</dbReference>
<accession>A0A934UXY5</accession>
<keyword evidence="12" id="KW-1185">Reference proteome</keyword>
<dbReference type="AlphaFoldDB" id="A0A934UXY5"/>
<dbReference type="InterPro" id="IPR029044">
    <property type="entry name" value="Nucleotide-diphossugar_trans"/>
</dbReference>
<protein>
    <recommendedName>
        <fullName evidence="3">UTP--glucose-1-phosphate uridylyltransferase</fullName>
        <ecNumber evidence="2">2.7.7.9</ecNumber>
    </recommendedName>
    <alternativeName>
        <fullName evidence="6">Alpha-D-glucosyl-1-phosphate uridylyltransferase</fullName>
    </alternativeName>
    <alternativeName>
        <fullName evidence="7">UDP-glucose pyrophosphorylase</fullName>
    </alternativeName>
    <alternativeName>
        <fullName evidence="8">Uridine diphosphoglucose pyrophosphorylase</fullName>
    </alternativeName>
</protein>
<dbReference type="GO" id="GO:0006011">
    <property type="term" value="P:UDP-alpha-D-glucose metabolic process"/>
    <property type="evidence" value="ECO:0007669"/>
    <property type="project" value="InterPro"/>
</dbReference>
<dbReference type="EMBL" id="NRRE01000007">
    <property type="protein sequence ID" value="MBK1695832.1"/>
    <property type="molecule type" value="Genomic_DNA"/>
</dbReference>
<comment type="similarity">
    <text evidence="1">Belongs to the UDPGP type 2 family.</text>
</comment>
<dbReference type="Pfam" id="PF00483">
    <property type="entry name" value="NTP_transferase"/>
    <property type="match status" value="1"/>
</dbReference>
<evidence type="ECO:0000256" key="1">
    <source>
        <dbReference type="ARBA" id="ARBA00006890"/>
    </source>
</evidence>
<dbReference type="Proteomes" id="UP000778970">
    <property type="component" value="Unassembled WGS sequence"/>
</dbReference>
<evidence type="ECO:0000256" key="7">
    <source>
        <dbReference type="ARBA" id="ARBA00031959"/>
    </source>
</evidence>
<evidence type="ECO:0000256" key="6">
    <source>
        <dbReference type="ARBA" id="ARBA00031455"/>
    </source>
</evidence>
<evidence type="ECO:0000313" key="11">
    <source>
        <dbReference type="EMBL" id="MBK1695832.1"/>
    </source>
</evidence>
<keyword evidence="5 11" id="KW-0548">Nucleotidyltransferase</keyword>
<evidence type="ECO:0000256" key="4">
    <source>
        <dbReference type="ARBA" id="ARBA00022679"/>
    </source>
</evidence>
<reference evidence="11" key="2">
    <citation type="journal article" date="2020" name="Microorganisms">
        <title>Osmotic Adaptation and Compatible Solute Biosynthesis of Phototrophic Bacteria as Revealed from Genome Analyses.</title>
        <authorList>
            <person name="Imhoff J.F."/>
            <person name="Rahn T."/>
            <person name="Kunzel S."/>
            <person name="Keller A."/>
            <person name="Neulinger S.C."/>
        </authorList>
    </citation>
    <scope>NUCLEOTIDE SEQUENCE</scope>
    <source>
        <strain evidence="11">DSM 9154</strain>
    </source>
</reference>
<evidence type="ECO:0000256" key="3">
    <source>
        <dbReference type="ARBA" id="ARBA00019048"/>
    </source>
</evidence>
<dbReference type="EC" id="2.7.7.9" evidence="2"/>
<sequence>MTRVRKAVFPVAGLGTRVLPAVKAVPKEMLPVVDRPLIEYAVEEAREAGIEEFIFVTGRGKDALEDHFDRAVELEDTLEQRGKTRELAAVRHTNLPAGSVQSLRQLDPLGLGHAVWVARRAVGDEPFAVVLPDDLIKADTPCLKQLVDVHAQVGGNVAAVIDVPREQTARYGILDVTEDDGRLAAAKGLVEKPDPREAPSTLSIIGRYVLDPRVMRELDKQQAGKGGEIQLTDAMAETIGEVPFHGLRFDGTRYDCGNKAGYVAATMAFALDHPETKDATADLIRAFARDL</sequence>
<dbReference type="GO" id="GO:0003983">
    <property type="term" value="F:UTP:glucose-1-phosphate uridylyltransferase activity"/>
    <property type="evidence" value="ECO:0007669"/>
    <property type="project" value="UniProtKB-EC"/>
</dbReference>
<name>A0A934UXY5_9PROT</name>
<comment type="catalytic activity">
    <reaction evidence="9">
        <text>alpha-D-glucose 1-phosphate + UTP + H(+) = UDP-alpha-D-glucose + diphosphate</text>
        <dbReference type="Rhea" id="RHEA:19889"/>
        <dbReference type="ChEBI" id="CHEBI:15378"/>
        <dbReference type="ChEBI" id="CHEBI:33019"/>
        <dbReference type="ChEBI" id="CHEBI:46398"/>
        <dbReference type="ChEBI" id="CHEBI:58601"/>
        <dbReference type="ChEBI" id="CHEBI:58885"/>
        <dbReference type="EC" id="2.7.7.9"/>
    </reaction>
</comment>
<dbReference type="SUPFAM" id="SSF53448">
    <property type="entry name" value="Nucleotide-diphospho-sugar transferases"/>
    <property type="match status" value="1"/>
</dbReference>
<evidence type="ECO:0000256" key="2">
    <source>
        <dbReference type="ARBA" id="ARBA00012415"/>
    </source>
</evidence>
<dbReference type="RefSeq" id="WP_027288176.1">
    <property type="nucleotide sequence ID" value="NZ_NRRE01000007.1"/>
</dbReference>
<comment type="caution">
    <text evidence="11">The sequence shown here is derived from an EMBL/GenBank/DDBJ whole genome shotgun (WGS) entry which is preliminary data.</text>
</comment>
<evidence type="ECO:0000256" key="9">
    <source>
        <dbReference type="ARBA" id="ARBA00048128"/>
    </source>
</evidence>
<feature type="domain" description="Nucleotidyl transferase" evidence="10">
    <location>
        <begin position="11"/>
        <end position="268"/>
    </location>
</feature>
<dbReference type="InterPro" id="IPR005835">
    <property type="entry name" value="NTP_transferase_dom"/>
</dbReference>
<organism evidence="11 12">
    <name type="scientific">Rhodovibrio salinarum</name>
    <dbReference type="NCBI Taxonomy" id="1087"/>
    <lineage>
        <taxon>Bacteria</taxon>
        <taxon>Pseudomonadati</taxon>
        <taxon>Pseudomonadota</taxon>
        <taxon>Alphaproteobacteria</taxon>
        <taxon>Rhodospirillales</taxon>
        <taxon>Rhodovibrionaceae</taxon>
        <taxon>Rhodovibrio</taxon>
    </lineage>
</organism>
<reference evidence="11" key="1">
    <citation type="submission" date="2017-08" db="EMBL/GenBank/DDBJ databases">
        <authorList>
            <person name="Imhoff J.F."/>
            <person name="Rahn T."/>
            <person name="Kuenzel S."/>
            <person name="Neulinger S.C."/>
        </authorList>
    </citation>
    <scope>NUCLEOTIDE SEQUENCE</scope>
    <source>
        <strain evidence="11">DSM 9154</strain>
    </source>
</reference>
<gene>
    <name evidence="11" type="ORF">CKO21_01050</name>
</gene>
<dbReference type="PANTHER" id="PTHR43197:SF1">
    <property type="entry name" value="UTP--GLUCOSE-1-PHOSPHATE URIDYLYLTRANSFERASE"/>
    <property type="match status" value="1"/>
</dbReference>
<evidence type="ECO:0000256" key="8">
    <source>
        <dbReference type="ARBA" id="ARBA00032341"/>
    </source>
</evidence>
<dbReference type="Gene3D" id="3.90.550.10">
    <property type="entry name" value="Spore Coat Polysaccharide Biosynthesis Protein SpsA, Chain A"/>
    <property type="match status" value="1"/>
</dbReference>
<evidence type="ECO:0000256" key="5">
    <source>
        <dbReference type="ARBA" id="ARBA00022695"/>
    </source>
</evidence>
<keyword evidence="4" id="KW-0808">Transferase</keyword>
<dbReference type="PANTHER" id="PTHR43197">
    <property type="entry name" value="UTP--GLUCOSE-1-PHOSPHATE URIDYLYLTRANSFERASE"/>
    <property type="match status" value="1"/>
</dbReference>
<evidence type="ECO:0000259" key="10">
    <source>
        <dbReference type="Pfam" id="PF00483"/>
    </source>
</evidence>